<reference evidence="2" key="1">
    <citation type="submission" date="2021-01" db="EMBL/GenBank/DDBJ databases">
        <authorList>
            <person name="Kaushik A."/>
        </authorList>
    </citation>
    <scope>NUCLEOTIDE SEQUENCE</scope>
    <source>
        <strain evidence="2">AG5</strain>
    </source>
</reference>
<dbReference type="Gene3D" id="1.10.510.10">
    <property type="entry name" value="Transferase(Phosphotransferase) domain 1"/>
    <property type="match status" value="1"/>
</dbReference>
<evidence type="ECO:0000256" key="1">
    <source>
        <dbReference type="SAM" id="MobiDB-lite"/>
    </source>
</evidence>
<evidence type="ECO:0000313" key="3">
    <source>
        <dbReference type="Proteomes" id="UP000663827"/>
    </source>
</evidence>
<comment type="caution">
    <text evidence="2">The sequence shown here is derived from an EMBL/GenBank/DDBJ whole genome shotgun (WGS) entry which is preliminary data.</text>
</comment>
<name>A0A8H3EC31_9AGAM</name>
<dbReference type="AlphaFoldDB" id="A0A8H3EC31"/>
<organism evidence="2 3">
    <name type="scientific">Rhizoctonia solani</name>
    <dbReference type="NCBI Taxonomy" id="456999"/>
    <lineage>
        <taxon>Eukaryota</taxon>
        <taxon>Fungi</taxon>
        <taxon>Dikarya</taxon>
        <taxon>Basidiomycota</taxon>
        <taxon>Agaricomycotina</taxon>
        <taxon>Agaricomycetes</taxon>
        <taxon>Cantharellales</taxon>
        <taxon>Ceratobasidiaceae</taxon>
        <taxon>Rhizoctonia</taxon>
    </lineage>
</organism>
<proteinExistence type="predicted"/>
<feature type="compositionally biased region" description="Polar residues" evidence="1">
    <location>
        <begin position="1"/>
        <end position="14"/>
    </location>
</feature>
<feature type="region of interest" description="Disordered" evidence="1">
    <location>
        <begin position="1"/>
        <end position="21"/>
    </location>
</feature>
<dbReference type="InterPro" id="IPR011009">
    <property type="entry name" value="Kinase-like_dom_sf"/>
</dbReference>
<dbReference type="Proteomes" id="UP000663827">
    <property type="component" value="Unassembled WGS sequence"/>
</dbReference>
<sequence length="288" mass="32414">MPPTSNIHASTTTPHVLGSNKAKHPQFEYESKVYKTLAGGVGIPFVQWLGTECGYNAMVLDLLGPLLEDLFGFCNCKFSLKTVLLLADQLLPRQGLKAATKEQKHGRIMEKKTATPTDLLCRGFPNKFSTSLNHCHALRFDDQPNYSRLCKLFRVVRERYPDNKCSNPNNKPRRKVIGDEEGASQFLIPDSSRPRLVVSKRDTPRILHLVCLSHSQQPSISIATALEEDLKSFTKLRRFNMFDEEESSMNINFSSLDPELARIHVGAGTCRAEYSNIRTSTFVLNVTN</sequence>
<dbReference type="Gene3D" id="3.30.200.20">
    <property type="entry name" value="Phosphorylase Kinase, domain 1"/>
    <property type="match status" value="1"/>
</dbReference>
<evidence type="ECO:0000313" key="2">
    <source>
        <dbReference type="EMBL" id="CAE7228015.1"/>
    </source>
</evidence>
<dbReference type="InterPro" id="IPR050235">
    <property type="entry name" value="CK1_Ser-Thr_kinase"/>
</dbReference>
<dbReference type="EMBL" id="CAJNJQ010006418">
    <property type="protein sequence ID" value="CAE7228015.1"/>
    <property type="molecule type" value="Genomic_DNA"/>
</dbReference>
<dbReference type="PANTHER" id="PTHR11909">
    <property type="entry name" value="CASEIN KINASE-RELATED"/>
    <property type="match status" value="1"/>
</dbReference>
<gene>
    <name evidence="2" type="ORF">RDB_LOCUS179286</name>
</gene>
<protein>
    <submittedName>
        <fullName evidence="2">Uncharacterized protein</fullName>
    </submittedName>
</protein>
<dbReference type="SUPFAM" id="SSF56112">
    <property type="entry name" value="Protein kinase-like (PK-like)"/>
    <property type="match status" value="1"/>
</dbReference>
<accession>A0A8H3EC31</accession>